<keyword evidence="2" id="KW-1185">Reference proteome</keyword>
<evidence type="ECO:0000313" key="2">
    <source>
        <dbReference type="Proteomes" id="UP001634394"/>
    </source>
</evidence>
<protein>
    <submittedName>
        <fullName evidence="1">Uncharacterized protein</fullName>
    </submittedName>
</protein>
<evidence type="ECO:0000313" key="1">
    <source>
        <dbReference type="EMBL" id="KAL3847309.1"/>
    </source>
</evidence>
<proteinExistence type="predicted"/>
<comment type="caution">
    <text evidence="1">The sequence shown here is derived from an EMBL/GenBank/DDBJ whole genome shotgun (WGS) entry which is preliminary data.</text>
</comment>
<gene>
    <name evidence="1" type="ORF">ACJMK2_018224</name>
</gene>
<organism evidence="1 2">
    <name type="scientific">Sinanodonta woodiana</name>
    <name type="common">Chinese pond mussel</name>
    <name type="synonym">Anodonta woodiana</name>
    <dbReference type="NCBI Taxonomy" id="1069815"/>
    <lineage>
        <taxon>Eukaryota</taxon>
        <taxon>Metazoa</taxon>
        <taxon>Spiralia</taxon>
        <taxon>Lophotrochozoa</taxon>
        <taxon>Mollusca</taxon>
        <taxon>Bivalvia</taxon>
        <taxon>Autobranchia</taxon>
        <taxon>Heteroconchia</taxon>
        <taxon>Palaeoheterodonta</taxon>
        <taxon>Unionida</taxon>
        <taxon>Unionoidea</taxon>
        <taxon>Unionidae</taxon>
        <taxon>Unioninae</taxon>
        <taxon>Sinanodonta</taxon>
    </lineage>
</organism>
<dbReference type="AlphaFoldDB" id="A0ABD3UCS3"/>
<sequence>MLREVIALPPLPAQAPLLSAQQVHSLLKYQLHRQVWQQNSAIDHVIELLIADEERGARAGRQNEDAAVEELTRRFQNLILYDQNESPTVTRASLIVFGQQNSAIDHVIELLIADEERGARAGRQNEDAAVEELTRRFQNLILYDQNESPTVTRASLIVFGQQNSAIDHVIELLIADEERGARAGRQNEDAAVEELTRRFQNLILYDQNESPTVTRTSLIVFGQQNSAIDHVIELLIADEERGARAGRQNEDAAVEELTRRFQNLILYDQNESPTVTRASLIVFDAESQRELSLATGSEHM</sequence>
<dbReference type="EMBL" id="JBJQND010000016">
    <property type="protein sequence ID" value="KAL3847309.1"/>
    <property type="molecule type" value="Genomic_DNA"/>
</dbReference>
<name>A0ABD3UCS3_SINWO</name>
<dbReference type="Proteomes" id="UP001634394">
    <property type="component" value="Unassembled WGS sequence"/>
</dbReference>
<accession>A0ABD3UCS3</accession>
<reference evidence="1 2" key="1">
    <citation type="submission" date="2024-11" db="EMBL/GenBank/DDBJ databases">
        <title>Chromosome-level genome assembly of the freshwater bivalve Anodonta woodiana.</title>
        <authorList>
            <person name="Chen X."/>
        </authorList>
    </citation>
    <scope>NUCLEOTIDE SEQUENCE [LARGE SCALE GENOMIC DNA]</scope>
    <source>
        <strain evidence="1">MN2024</strain>
        <tissue evidence="1">Gills</tissue>
    </source>
</reference>